<protein>
    <recommendedName>
        <fullName evidence="2">phosphoribosylformylglycinamidine cyclo-ligase</fullName>
        <ecNumber evidence="2">6.3.3.1</ecNumber>
    </recommendedName>
</protein>
<comment type="caution">
    <text evidence="8">The sequence shown here is derived from an EMBL/GenBank/DDBJ whole genome shotgun (WGS) entry which is preliminary data.</text>
</comment>
<dbReference type="Pfam" id="PF00586">
    <property type="entry name" value="AIRS"/>
    <property type="match status" value="1"/>
</dbReference>
<accession>A0AA35WEX3</accession>
<feature type="domain" description="PurM-like C-terminal" evidence="7">
    <location>
        <begin position="173"/>
        <end position="332"/>
    </location>
</feature>
<dbReference type="Pfam" id="PF02769">
    <property type="entry name" value="AIRS_C"/>
    <property type="match status" value="1"/>
</dbReference>
<dbReference type="GO" id="GO:0006189">
    <property type="term" value="P:'de novo' IMP biosynthetic process"/>
    <property type="evidence" value="ECO:0007669"/>
    <property type="project" value="InterPro"/>
</dbReference>
<name>A0AA35WEX3_GEOBA</name>
<dbReference type="HAMAP" id="MF_00741">
    <property type="entry name" value="AIRS"/>
    <property type="match status" value="1"/>
</dbReference>
<dbReference type="SUPFAM" id="SSF56042">
    <property type="entry name" value="PurM C-terminal domain-like"/>
    <property type="match status" value="1"/>
</dbReference>
<evidence type="ECO:0000259" key="6">
    <source>
        <dbReference type="Pfam" id="PF00586"/>
    </source>
</evidence>
<dbReference type="InterPro" id="IPR036921">
    <property type="entry name" value="PurM-like_N_sf"/>
</dbReference>
<sequence length="341" mass="35701">MTPSGTYEAAGVALDAMEGLKDRIKAFAGITHGPQVLDGGGGFAGLFALDAIDEPVLVASTDGVGTKLKIAAQLGHFEGVGQDLVTLNVNDILTKGARPLFFLDYVSFSVLDEHRLEMLMRGIVWGCREVGCALIGGETAQLPGVYSDADFDLAGFVVGIASRSQLLDGSAVKPGDRLIGIPSSGVHTNGFSLVRHVFGVDEDPTVLHRRVPGLNRNLGDELMVRHRAYHPLLAPYLPQMKALSHITGGGLPGKVPAVLPPDVAAEFRLGSWAIPPIFGAVQQAGGISDAEMYRVFNMGLGMVAVCDAAGADAVLQGVPDAVDVGQIVGRADEARAIFRNA</sequence>
<evidence type="ECO:0000256" key="2">
    <source>
        <dbReference type="ARBA" id="ARBA00013047"/>
    </source>
</evidence>
<dbReference type="PANTHER" id="PTHR10520">
    <property type="entry name" value="TRIFUNCTIONAL PURINE BIOSYNTHETIC PROTEIN ADENOSINE-3-RELATED"/>
    <property type="match status" value="1"/>
</dbReference>
<dbReference type="EMBL" id="CASHTH010001677">
    <property type="protein sequence ID" value="CAI8017979.1"/>
    <property type="molecule type" value="Genomic_DNA"/>
</dbReference>
<dbReference type="CDD" id="cd02196">
    <property type="entry name" value="PurM"/>
    <property type="match status" value="1"/>
</dbReference>
<keyword evidence="4" id="KW-0547">Nucleotide-binding</keyword>
<dbReference type="Gene3D" id="3.90.650.10">
    <property type="entry name" value="PurM-like C-terminal domain"/>
    <property type="match status" value="1"/>
</dbReference>
<dbReference type="GO" id="GO:0005829">
    <property type="term" value="C:cytosol"/>
    <property type="evidence" value="ECO:0007669"/>
    <property type="project" value="TreeGrafter"/>
</dbReference>
<proteinExistence type="inferred from homology"/>
<dbReference type="AlphaFoldDB" id="A0AA35WEX3"/>
<dbReference type="Gene3D" id="3.30.1330.10">
    <property type="entry name" value="PurM-like, N-terminal domain"/>
    <property type="match status" value="1"/>
</dbReference>
<evidence type="ECO:0000259" key="7">
    <source>
        <dbReference type="Pfam" id="PF02769"/>
    </source>
</evidence>
<dbReference type="GO" id="GO:0046084">
    <property type="term" value="P:adenine biosynthetic process"/>
    <property type="evidence" value="ECO:0007669"/>
    <property type="project" value="TreeGrafter"/>
</dbReference>
<dbReference type="SUPFAM" id="SSF55326">
    <property type="entry name" value="PurM N-terminal domain-like"/>
    <property type="match status" value="1"/>
</dbReference>
<gene>
    <name evidence="8" type="ORF">GBAR_LOCUS10862</name>
</gene>
<dbReference type="InterPro" id="IPR036676">
    <property type="entry name" value="PurM-like_C_sf"/>
</dbReference>
<comment type="pathway">
    <text evidence="1">Purine metabolism; IMP biosynthesis via de novo pathway; 5-amino-1-(5-phospho-D-ribosyl)imidazole from N(2)-formyl-N(1)-(5-phospho-D-ribosyl)glycinamide: step 2/2.</text>
</comment>
<reference evidence="8" key="1">
    <citation type="submission" date="2023-03" db="EMBL/GenBank/DDBJ databases">
        <authorList>
            <person name="Steffen K."/>
            <person name="Cardenas P."/>
        </authorList>
    </citation>
    <scope>NUCLEOTIDE SEQUENCE</scope>
</reference>
<dbReference type="Proteomes" id="UP001174909">
    <property type="component" value="Unassembled WGS sequence"/>
</dbReference>
<evidence type="ECO:0000313" key="8">
    <source>
        <dbReference type="EMBL" id="CAI8017979.1"/>
    </source>
</evidence>
<dbReference type="GO" id="GO:0004641">
    <property type="term" value="F:phosphoribosylformylglycinamidine cyclo-ligase activity"/>
    <property type="evidence" value="ECO:0007669"/>
    <property type="project" value="UniProtKB-EC"/>
</dbReference>
<feature type="domain" description="PurM-like N-terminal" evidence="6">
    <location>
        <begin position="53"/>
        <end position="161"/>
    </location>
</feature>
<dbReference type="GO" id="GO:0005524">
    <property type="term" value="F:ATP binding"/>
    <property type="evidence" value="ECO:0007669"/>
    <property type="project" value="UniProtKB-KW"/>
</dbReference>
<dbReference type="GO" id="GO:0004637">
    <property type="term" value="F:phosphoribosylamine-glycine ligase activity"/>
    <property type="evidence" value="ECO:0007669"/>
    <property type="project" value="TreeGrafter"/>
</dbReference>
<evidence type="ECO:0000256" key="1">
    <source>
        <dbReference type="ARBA" id="ARBA00004686"/>
    </source>
</evidence>
<evidence type="ECO:0000256" key="3">
    <source>
        <dbReference type="ARBA" id="ARBA00022598"/>
    </source>
</evidence>
<dbReference type="EC" id="6.3.3.1" evidence="2"/>
<keyword evidence="5" id="KW-0067">ATP-binding</keyword>
<keyword evidence="3" id="KW-0436">Ligase</keyword>
<dbReference type="InterPro" id="IPR004733">
    <property type="entry name" value="PurM_cligase"/>
</dbReference>
<dbReference type="InterPro" id="IPR010918">
    <property type="entry name" value="PurM-like_C_dom"/>
</dbReference>
<evidence type="ECO:0000313" key="9">
    <source>
        <dbReference type="Proteomes" id="UP001174909"/>
    </source>
</evidence>
<evidence type="ECO:0000256" key="5">
    <source>
        <dbReference type="ARBA" id="ARBA00022840"/>
    </source>
</evidence>
<dbReference type="PANTHER" id="PTHR10520:SF12">
    <property type="entry name" value="TRIFUNCTIONAL PURINE BIOSYNTHETIC PROTEIN ADENOSINE-3"/>
    <property type="match status" value="1"/>
</dbReference>
<evidence type="ECO:0000256" key="4">
    <source>
        <dbReference type="ARBA" id="ARBA00022741"/>
    </source>
</evidence>
<dbReference type="NCBIfam" id="TIGR00878">
    <property type="entry name" value="purM"/>
    <property type="match status" value="1"/>
</dbReference>
<dbReference type="InterPro" id="IPR016188">
    <property type="entry name" value="PurM-like_N"/>
</dbReference>
<organism evidence="8 9">
    <name type="scientific">Geodia barretti</name>
    <name type="common">Barrett's horny sponge</name>
    <dbReference type="NCBI Taxonomy" id="519541"/>
    <lineage>
        <taxon>Eukaryota</taxon>
        <taxon>Metazoa</taxon>
        <taxon>Porifera</taxon>
        <taxon>Demospongiae</taxon>
        <taxon>Heteroscleromorpha</taxon>
        <taxon>Tetractinellida</taxon>
        <taxon>Astrophorina</taxon>
        <taxon>Geodiidae</taxon>
        <taxon>Geodia</taxon>
    </lineage>
</organism>
<keyword evidence="9" id="KW-1185">Reference proteome</keyword>